<organism evidence="1 2">
    <name type="scientific">Prosthecobacter fusiformis</name>
    <dbReference type="NCBI Taxonomy" id="48464"/>
    <lineage>
        <taxon>Bacteria</taxon>
        <taxon>Pseudomonadati</taxon>
        <taxon>Verrucomicrobiota</taxon>
        <taxon>Verrucomicrobiia</taxon>
        <taxon>Verrucomicrobiales</taxon>
        <taxon>Verrucomicrobiaceae</taxon>
        <taxon>Prosthecobacter</taxon>
    </lineage>
</organism>
<dbReference type="EMBL" id="SOCA01000003">
    <property type="protein sequence ID" value="TDU71414.1"/>
    <property type="molecule type" value="Genomic_DNA"/>
</dbReference>
<keyword evidence="2" id="KW-1185">Reference proteome</keyword>
<sequence length="70" mass="8001">MVHGISLQINGTDSHSISPKLRPTVYLIIRETRGTTVCRFNYVYLGVELIGLTTRTMKRLKLYMIVIGNF</sequence>
<accession>A0A4R7RZJ9</accession>
<evidence type="ECO:0000313" key="1">
    <source>
        <dbReference type="EMBL" id="TDU71414.1"/>
    </source>
</evidence>
<protein>
    <submittedName>
        <fullName evidence="1">Uncharacterized protein</fullName>
    </submittedName>
</protein>
<gene>
    <name evidence="1" type="ORF">EI77_02538</name>
</gene>
<evidence type="ECO:0000313" key="2">
    <source>
        <dbReference type="Proteomes" id="UP000295662"/>
    </source>
</evidence>
<dbReference type="Proteomes" id="UP000295662">
    <property type="component" value="Unassembled WGS sequence"/>
</dbReference>
<proteinExistence type="predicted"/>
<reference evidence="1 2" key="1">
    <citation type="submission" date="2019-03" db="EMBL/GenBank/DDBJ databases">
        <title>Genomic Encyclopedia of Archaeal and Bacterial Type Strains, Phase II (KMG-II): from individual species to whole genera.</title>
        <authorList>
            <person name="Goeker M."/>
        </authorList>
    </citation>
    <scope>NUCLEOTIDE SEQUENCE [LARGE SCALE GENOMIC DNA]</scope>
    <source>
        <strain evidence="1 2">ATCC 25309</strain>
    </source>
</reference>
<name>A0A4R7RZJ9_9BACT</name>
<comment type="caution">
    <text evidence="1">The sequence shown here is derived from an EMBL/GenBank/DDBJ whole genome shotgun (WGS) entry which is preliminary data.</text>
</comment>
<dbReference type="AlphaFoldDB" id="A0A4R7RZJ9"/>